<keyword evidence="1" id="KW-0472">Membrane</keyword>
<evidence type="ECO:0000256" key="1">
    <source>
        <dbReference type="SAM" id="Phobius"/>
    </source>
</evidence>
<organism evidence="2 3">
    <name type="scientific">Candidatus Sedimenticola endophacoides</name>
    <dbReference type="NCBI Taxonomy" id="2548426"/>
    <lineage>
        <taxon>Bacteria</taxon>
        <taxon>Pseudomonadati</taxon>
        <taxon>Pseudomonadota</taxon>
        <taxon>Gammaproteobacteria</taxon>
        <taxon>Chromatiales</taxon>
        <taxon>Sedimenticolaceae</taxon>
        <taxon>Sedimenticola</taxon>
    </lineage>
</organism>
<comment type="caution">
    <text evidence="2">The sequence shown here is derived from an EMBL/GenBank/DDBJ whole genome shotgun (WGS) entry which is preliminary data.</text>
</comment>
<dbReference type="Proteomes" id="UP000250928">
    <property type="component" value="Unassembled WGS sequence"/>
</dbReference>
<evidence type="ECO:0000313" key="3">
    <source>
        <dbReference type="Proteomes" id="UP000250928"/>
    </source>
</evidence>
<dbReference type="EMBL" id="PQCO01000115">
    <property type="protein sequence ID" value="PUE04651.1"/>
    <property type="molecule type" value="Genomic_DNA"/>
</dbReference>
<sequence length="78" mass="8273">MKTPDKPQAETDPEQCELNRELKDANTTLALGAGVGALGTGTALLTGAVCPFCYVAVPALLGMGLYKRRQIKKRNKPA</sequence>
<proteinExistence type="predicted"/>
<feature type="transmembrane region" description="Helical" evidence="1">
    <location>
        <begin position="43"/>
        <end position="66"/>
    </location>
</feature>
<name>A0A6N4E280_9GAMM</name>
<keyword evidence="1" id="KW-0812">Transmembrane</keyword>
<protein>
    <submittedName>
        <fullName evidence="2">Uncharacterized protein</fullName>
    </submittedName>
</protein>
<dbReference type="AlphaFoldDB" id="A0A6N4E280"/>
<keyword evidence="1" id="KW-1133">Transmembrane helix</keyword>
<reference evidence="2 3" key="1">
    <citation type="submission" date="2018-01" db="EMBL/GenBank/DDBJ databases">
        <title>Novel co-symbiosis in the lucinid bivalve Phacoides pectinatus.</title>
        <authorList>
            <person name="Lim S.J."/>
            <person name="Davis B.G."/>
            <person name="Gill D.E."/>
            <person name="Engel A.S."/>
            <person name="Anderson L.C."/>
            <person name="Campbell B.J."/>
        </authorList>
    </citation>
    <scope>NUCLEOTIDE SEQUENCE [LARGE SCALE GENOMIC DNA]</scope>
    <source>
        <strain evidence="2">N3_P5</strain>
    </source>
</reference>
<evidence type="ECO:0000313" key="2">
    <source>
        <dbReference type="EMBL" id="PUE04651.1"/>
    </source>
</evidence>
<accession>A0A6N4E280</accession>
<gene>
    <name evidence="2" type="ORF">C3L24_02760</name>
</gene>